<dbReference type="Proteomes" id="UP000284452">
    <property type="component" value="Unassembled WGS sequence"/>
</dbReference>
<proteinExistence type="predicted"/>
<evidence type="ECO:0000256" key="1">
    <source>
        <dbReference type="SAM" id="MobiDB-lite"/>
    </source>
</evidence>
<accession>A0A425I6K6</accession>
<comment type="caution">
    <text evidence="2">The sequence shown here is derived from an EMBL/GenBank/DDBJ whole genome shotgun (WGS) entry which is preliminary data.</text>
</comment>
<feature type="non-terminal residue" evidence="2">
    <location>
        <position position="43"/>
    </location>
</feature>
<sequence>PRRRRSSRFDCPRTHSPATLHQGSGLELRGAVSRSIGFVDSPY</sequence>
<feature type="non-terminal residue" evidence="2">
    <location>
        <position position="1"/>
    </location>
</feature>
<evidence type="ECO:0000313" key="2">
    <source>
        <dbReference type="EMBL" id="RQX74332.1"/>
    </source>
</evidence>
<dbReference type="EMBL" id="AHIV02000371">
    <property type="protein sequence ID" value="RQX74332.1"/>
    <property type="molecule type" value="Genomic_DNA"/>
</dbReference>
<feature type="region of interest" description="Disordered" evidence="1">
    <location>
        <begin position="1"/>
        <end position="26"/>
    </location>
</feature>
<reference evidence="2 3" key="1">
    <citation type="submission" date="2017-10" db="EMBL/GenBank/DDBJ databases">
        <authorList>
            <person name="Sibley D."/>
            <person name="Venepally P."/>
            <person name="Karamycheva S."/>
            <person name="Hadjithomas M."/>
            <person name="Khan A."/>
            <person name="Brunk B."/>
            <person name="Roos D."/>
            <person name="Caler E."/>
            <person name="Lorenzi H."/>
        </authorList>
    </citation>
    <scope>NUCLEOTIDE SEQUENCE [LARGE SCALE GENOMIC DNA]</scope>
    <source>
        <strain evidence="2 3">CAST</strain>
    </source>
</reference>
<dbReference type="AlphaFoldDB" id="A0A425I6K6"/>
<dbReference type="VEuPathDB" id="ToxoDB:TGCAST_228080B"/>
<protein>
    <submittedName>
        <fullName evidence="2">Dihydrouridine synthase (Dus) protein</fullName>
    </submittedName>
</protein>
<name>A0A425I6K6_TOXGO</name>
<gene>
    <name evidence="2" type="ORF">TGCAST_228080B</name>
</gene>
<organism evidence="2 3">
    <name type="scientific">Toxoplasma gondii CAST</name>
    <dbReference type="NCBI Taxonomy" id="943122"/>
    <lineage>
        <taxon>Eukaryota</taxon>
        <taxon>Sar</taxon>
        <taxon>Alveolata</taxon>
        <taxon>Apicomplexa</taxon>
        <taxon>Conoidasida</taxon>
        <taxon>Coccidia</taxon>
        <taxon>Eucoccidiorida</taxon>
        <taxon>Eimeriorina</taxon>
        <taxon>Sarcocystidae</taxon>
        <taxon>Toxoplasma</taxon>
    </lineage>
</organism>
<evidence type="ECO:0000313" key="3">
    <source>
        <dbReference type="Proteomes" id="UP000284452"/>
    </source>
</evidence>